<dbReference type="SUPFAM" id="SSF55729">
    <property type="entry name" value="Acyl-CoA N-acyltransferases (Nat)"/>
    <property type="match status" value="1"/>
</dbReference>
<dbReference type="GO" id="GO:0005737">
    <property type="term" value="C:cytoplasm"/>
    <property type="evidence" value="ECO:0007669"/>
    <property type="project" value="TreeGrafter"/>
</dbReference>
<dbReference type="PROSITE" id="PS51186">
    <property type="entry name" value="GNAT"/>
    <property type="match status" value="1"/>
</dbReference>
<dbReference type="GO" id="GO:1990189">
    <property type="term" value="F:protein N-terminal-serine acetyltransferase activity"/>
    <property type="evidence" value="ECO:0007669"/>
    <property type="project" value="TreeGrafter"/>
</dbReference>
<proteinExistence type="predicted"/>
<feature type="domain" description="N-acetyltransferase" evidence="1">
    <location>
        <begin position="15"/>
        <end position="172"/>
    </location>
</feature>
<protein>
    <recommendedName>
        <fullName evidence="1">N-acetyltransferase domain-containing protein</fullName>
    </recommendedName>
</protein>
<accession>A0A919E1P9</accession>
<dbReference type="RefSeq" id="WP_190204742.1">
    <property type="nucleotide sequence ID" value="NZ_BNBI01000006.1"/>
</dbReference>
<dbReference type="Gene3D" id="3.40.630.30">
    <property type="match status" value="1"/>
</dbReference>
<reference evidence="2" key="1">
    <citation type="journal article" date="2014" name="Int. J. Syst. Evol. Microbiol.">
        <title>Complete genome sequence of Corynebacterium casei LMG S-19264T (=DSM 44701T), isolated from a smear-ripened cheese.</title>
        <authorList>
            <consortium name="US DOE Joint Genome Institute (JGI-PGF)"/>
            <person name="Walter F."/>
            <person name="Albersmeier A."/>
            <person name="Kalinowski J."/>
            <person name="Ruckert C."/>
        </authorList>
    </citation>
    <scope>NUCLEOTIDE SEQUENCE</scope>
    <source>
        <strain evidence="2">JCM 4477</strain>
    </source>
</reference>
<gene>
    <name evidence="2" type="ORF">GCM10018772_29930</name>
</gene>
<dbReference type="PANTHER" id="PTHR43441">
    <property type="entry name" value="RIBOSOMAL-PROTEIN-SERINE ACETYLTRANSFERASE"/>
    <property type="match status" value="1"/>
</dbReference>
<reference evidence="2" key="2">
    <citation type="submission" date="2020-09" db="EMBL/GenBank/DDBJ databases">
        <authorList>
            <person name="Sun Q."/>
            <person name="Ohkuma M."/>
        </authorList>
    </citation>
    <scope>NUCLEOTIDE SEQUENCE</scope>
    <source>
        <strain evidence="2">JCM 4477</strain>
    </source>
</reference>
<organism evidence="2 3">
    <name type="scientific">Streptomyces fumanus</name>
    <dbReference type="NCBI Taxonomy" id="67302"/>
    <lineage>
        <taxon>Bacteria</taxon>
        <taxon>Bacillati</taxon>
        <taxon>Actinomycetota</taxon>
        <taxon>Actinomycetes</taxon>
        <taxon>Kitasatosporales</taxon>
        <taxon>Streptomycetaceae</taxon>
        <taxon>Streptomyces</taxon>
    </lineage>
</organism>
<evidence type="ECO:0000259" key="1">
    <source>
        <dbReference type="PROSITE" id="PS51186"/>
    </source>
</evidence>
<dbReference type="InterPro" id="IPR051908">
    <property type="entry name" value="Ribosomal_N-acetyltransferase"/>
</dbReference>
<comment type="caution">
    <text evidence="2">The sequence shown here is derived from an EMBL/GenBank/DDBJ whole genome shotgun (WGS) entry which is preliminary data.</text>
</comment>
<dbReference type="AlphaFoldDB" id="A0A919E1P9"/>
<dbReference type="PANTHER" id="PTHR43441:SF10">
    <property type="entry name" value="ACETYLTRANSFERASE"/>
    <property type="match status" value="1"/>
</dbReference>
<dbReference type="InterPro" id="IPR000182">
    <property type="entry name" value="GNAT_dom"/>
</dbReference>
<dbReference type="CDD" id="cd04301">
    <property type="entry name" value="NAT_SF"/>
    <property type="match status" value="1"/>
</dbReference>
<dbReference type="EMBL" id="BNBI01000006">
    <property type="protein sequence ID" value="GHF03100.1"/>
    <property type="molecule type" value="Genomic_DNA"/>
</dbReference>
<evidence type="ECO:0000313" key="2">
    <source>
        <dbReference type="EMBL" id="GHF03100.1"/>
    </source>
</evidence>
<dbReference type="Pfam" id="PF13302">
    <property type="entry name" value="Acetyltransf_3"/>
    <property type="match status" value="1"/>
</dbReference>
<keyword evidence="3" id="KW-1185">Reference proteome</keyword>
<sequence>MLKGDRVGLRARHEEDIPVLRAELYNDVVNASRAEGGPWRPVKPGAQDPRLVVDDSNHAVVPFSVVELAGDTLIGTATLWGIDTHNRCAHVGLGLLPSARGKGYGSDVVAVLCHYGFAVRGLQRLQIETLADNHAMLRAAERNGFVREGVLRSSAWVLGEFMDEVLLGLLAREWKPRPSAT</sequence>
<dbReference type="InterPro" id="IPR016181">
    <property type="entry name" value="Acyl_CoA_acyltransferase"/>
</dbReference>
<evidence type="ECO:0000313" key="3">
    <source>
        <dbReference type="Proteomes" id="UP000630718"/>
    </source>
</evidence>
<name>A0A919E1P9_9ACTN</name>
<dbReference type="Proteomes" id="UP000630718">
    <property type="component" value="Unassembled WGS sequence"/>
</dbReference>
<dbReference type="GO" id="GO:0008999">
    <property type="term" value="F:protein-N-terminal-alanine acetyltransferase activity"/>
    <property type="evidence" value="ECO:0007669"/>
    <property type="project" value="TreeGrafter"/>
</dbReference>